<dbReference type="InterPro" id="IPR015928">
    <property type="entry name" value="Aconitase/3IPM_dehydase_swvl"/>
</dbReference>
<feature type="domain" description="Aconitase A/isopropylmalate dehydratase small subunit swivel" evidence="11">
    <location>
        <begin position="49"/>
        <end position="116"/>
    </location>
</feature>
<organism evidence="12 13">
    <name type="scientific">Enhydrobacter aerosaccus</name>
    <dbReference type="NCBI Taxonomy" id="225324"/>
    <lineage>
        <taxon>Bacteria</taxon>
        <taxon>Pseudomonadati</taxon>
        <taxon>Pseudomonadota</taxon>
        <taxon>Alphaproteobacteria</taxon>
        <taxon>Hyphomicrobiales</taxon>
        <taxon>Enhydrobacter</taxon>
    </lineage>
</organism>
<evidence type="ECO:0000313" key="13">
    <source>
        <dbReference type="Proteomes" id="UP000190092"/>
    </source>
</evidence>
<dbReference type="GO" id="GO:0009316">
    <property type="term" value="C:3-isopropylmalate dehydratase complex"/>
    <property type="evidence" value="ECO:0007669"/>
    <property type="project" value="InterPro"/>
</dbReference>
<evidence type="ECO:0000256" key="4">
    <source>
        <dbReference type="ARBA" id="ARBA00009845"/>
    </source>
</evidence>
<dbReference type="PANTHER" id="PTHR43345">
    <property type="entry name" value="3-ISOPROPYLMALATE DEHYDRATASE SMALL SUBUNIT 2-RELATED-RELATED"/>
    <property type="match status" value="1"/>
</dbReference>
<dbReference type="AlphaFoldDB" id="A0A1T4K778"/>
<dbReference type="UniPathway" id="UPA00048">
    <property type="reaction ID" value="UER00071"/>
</dbReference>
<dbReference type="PANTHER" id="PTHR43345:SF5">
    <property type="entry name" value="3-ISOPROPYLMALATE DEHYDRATASE SMALL SUBUNIT"/>
    <property type="match status" value="1"/>
</dbReference>
<dbReference type="EMBL" id="FUWJ01000001">
    <property type="protein sequence ID" value="SJZ38272.1"/>
    <property type="molecule type" value="Genomic_DNA"/>
</dbReference>
<keyword evidence="10" id="KW-0100">Branched-chain amino acid biosynthesis</keyword>
<evidence type="ECO:0000256" key="9">
    <source>
        <dbReference type="ARBA" id="ARBA00023239"/>
    </source>
</evidence>
<evidence type="ECO:0000256" key="7">
    <source>
        <dbReference type="ARBA" id="ARBA00022430"/>
    </source>
</evidence>
<dbReference type="Gene3D" id="3.20.19.10">
    <property type="entry name" value="Aconitase, domain 4"/>
    <property type="match status" value="1"/>
</dbReference>
<name>A0A1T4K778_9HYPH</name>
<reference evidence="13" key="1">
    <citation type="submission" date="2017-02" db="EMBL/GenBank/DDBJ databases">
        <authorList>
            <person name="Varghese N."/>
            <person name="Submissions S."/>
        </authorList>
    </citation>
    <scope>NUCLEOTIDE SEQUENCE [LARGE SCALE GENOMIC DNA]</scope>
    <source>
        <strain evidence="13">ATCC 27094</strain>
    </source>
</reference>
<keyword evidence="8" id="KW-0028">Amino-acid biosynthesis</keyword>
<dbReference type="InterPro" id="IPR004431">
    <property type="entry name" value="3-IsopropMal_deHydase_ssu"/>
</dbReference>
<keyword evidence="9" id="KW-0456">Lyase</keyword>
<evidence type="ECO:0000259" key="11">
    <source>
        <dbReference type="Pfam" id="PF00694"/>
    </source>
</evidence>
<dbReference type="RefSeq" id="WP_085932473.1">
    <property type="nucleotide sequence ID" value="NZ_FUWJ01000001.1"/>
</dbReference>
<dbReference type="InterPro" id="IPR000573">
    <property type="entry name" value="AconitaseA/IPMdHydase_ssu_swvl"/>
</dbReference>
<dbReference type="STRING" id="225324.SAMN02745126_00777"/>
<dbReference type="SUPFAM" id="SSF52016">
    <property type="entry name" value="LeuD/IlvD-like"/>
    <property type="match status" value="1"/>
</dbReference>
<evidence type="ECO:0000256" key="10">
    <source>
        <dbReference type="ARBA" id="ARBA00023304"/>
    </source>
</evidence>
<comment type="similarity">
    <text evidence="4">Belongs to the LeuD family. LeuD type 1 subfamily.</text>
</comment>
<evidence type="ECO:0000256" key="3">
    <source>
        <dbReference type="ARBA" id="ARBA00004729"/>
    </source>
</evidence>
<comment type="subunit">
    <text evidence="5">Heterodimer of LeuC and LeuD.</text>
</comment>
<proteinExistence type="inferred from homology"/>
<dbReference type="Pfam" id="PF00694">
    <property type="entry name" value="Aconitase_C"/>
    <property type="match status" value="1"/>
</dbReference>
<dbReference type="NCBIfam" id="NF002458">
    <property type="entry name" value="PRK01641.1"/>
    <property type="match status" value="1"/>
</dbReference>
<evidence type="ECO:0000256" key="2">
    <source>
        <dbReference type="ARBA" id="ARBA00002695"/>
    </source>
</evidence>
<keyword evidence="7" id="KW-0432">Leucine biosynthesis</keyword>
<dbReference type="GO" id="GO:0009098">
    <property type="term" value="P:L-leucine biosynthetic process"/>
    <property type="evidence" value="ECO:0007669"/>
    <property type="project" value="UniProtKB-UniPathway"/>
</dbReference>
<dbReference type="CDD" id="cd01577">
    <property type="entry name" value="IPMI_Swivel"/>
    <property type="match status" value="1"/>
</dbReference>
<protein>
    <recommendedName>
        <fullName evidence="6">3-isopropylmalate dehydratase</fullName>
        <ecNumber evidence="6">4.2.1.33</ecNumber>
    </recommendedName>
</protein>
<accession>A0A1T4K778</accession>
<keyword evidence="13" id="KW-1185">Reference proteome</keyword>
<dbReference type="EC" id="4.2.1.33" evidence="6"/>
<dbReference type="GO" id="GO:0003861">
    <property type="term" value="F:3-isopropylmalate dehydratase activity"/>
    <property type="evidence" value="ECO:0007669"/>
    <property type="project" value="UniProtKB-EC"/>
</dbReference>
<evidence type="ECO:0000313" key="12">
    <source>
        <dbReference type="EMBL" id="SJZ38272.1"/>
    </source>
</evidence>
<comment type="function">
    <text evidence="2">Catalyzes the isomerization between 2-isopropylmalate and 3-isopropylmalate, via the formation of 2-isopropylmaleate.</text>
</comment>
<sequence length="201" mass="21886">MEPFTIITGPAAPLLRRDIDTDVIIRIERLTQLPRRELGRYALEALRGLDFVLDRPPFRGAPILLAGANFGCGSSREGAVWALQETGLRSIIAPSFGDIFFANCFHNGMLPVVLPEAAVASLAAQAAHGAPVTVDLRQCRVIAPDGAAHPFAIDSLRRELLLEGVDELGLTLRRLAEIAAWQQADAVRRPWCAPNKQGHVR</sequence>
<dbReference type="InterPro" id="IPR050075">
    <property type="entry name" value="LeuD"/>
</dbReference>
<evidence type="ECO:0000256" key="6">
    <source>
        <dbReference type="ARBA" id="ARBA00011998"/>
    </source>
</evidence>
<dbReference type="NCBIfam" id="TIGR00171">
    <property type="entry name" value="leuD"/>
    <property type="match status" value="1"/>
</dbReference>
<dbReference type="Proteomes" id="UP000190092">
    <property type="component" value="Unassembled WGS sequence"/>
</dbReference>
<comment type="catalytic activity">
    <reaction evidence="1">
        <text>(2R,3S)-3-isopropylmalate = (2S)-2-isopropylmalate</text>
        <dbReference type="Rhea" id="RHEA:32287"/>
        <dbReference type="ChEBI" id="CHEBI:1178"/>
        <dbReference type="ChEBI" id="CHEBI:35121"/>
        <dbReference type="EC" id="4.2.1.33"/>
    </reaction>
</comment>
<evidence type="ECO:0000256" key="1">
    <source>
        <dbReference type="ARBA" id="ARBA00000491"/>
    </source>
</evidence>
<dbReference type="InterPro" id="IPR033940">
    <property type="entry name" value="IPMI_Swivel"/>
</dbReference>
<evidence type="ECO:0000256" key="8">
    <source>
        <dbReference type="ARBA" id="ARBA00022605"/>
    </source>
</evidence>
<evidence type="ECO:0000256" key="5">
    <source>
        <dbReference type="ARBA" id="ARBA00011271"/>
    </source>
</evidence>
<gene>
    <name evidence="12" type="ORF">SAMN02745126_00777</name>
</gene>
<comment type="pathway">
    <text evidence="3">Amino-acid biosynthesis; L-leucine biosynthesis; L-leucine from 3-methyl-2-oxobutanoate: step 2/4.</text>
</comment>
<dbReference type="OrthoDB" id="9777465at2"/>